<feature type="domain" description="AlgX/AlgJ SGNH hydrolase-like" evidence="6">
    <location>
        <begin position="234"/>
        <end position="362"/>
    </location>
</feature>
<evidence type="ECO:0000256" key="1">
    <source>
        <dbReference type="ARBA" id="ARBA00004418"/>
    </source>
</evidence>
<dbReference type="Gene3D" id="3.40.50.1110">
    <property type="entry name" value="SGNH hydrolase"/>
    <property type="match status" value="1"/>
</dbReference>
<organism evidence="7">
    <name type="scientific">hydrothermal vent metagenome</name>
    <dbReference type="NCBI Taxonomy" id="652676"/>
    <lineage>
        <taxon>unclassified sequences</taxon>
        <taxon>metagenomes</taxon>
        <taxon>ecological metagenomes</taxon>
    </lineage>
</organism>
<evidence type="ECO:0000256" key="3">
    <source>
        <dbReference type="ARBA" id="ARBA00022729"/>
    </source>
</evidence>
<dbReference type="GO" id="GO:0042597">
    <property type="term" value="C:periplasmic space"/>
    <property type="evidence" value="ECO:0007669"/>
    <property type="project" value="UniProtKB-SubCell"/>
</dbReference>
<evidence type="ECO:0000259" key="6">
    <source>
        <dbReference type="Pfam" id="PF16822"/>
    </source>
</evidence>
<keyword evidence="5" id="KW-0812">Transmembrane</keyword>
<keyword evidence="3" id="KW-0732">Signal</keyword>
<keyword evidence="4" id="KW-0574">Periplasm</keyword>
<dbReference type="Pfam" id="PF16822">
    <property type="entry name" value="ALGX"/>
    <property type="match status" value="1"/>
</dbReference>
<keyword evidence="5" id="KW-1133">Transmembrane helix</keyword>
<dbReference type="InterPro" id="IPR031811">
    <property type="entry name" value="ALGX/ALGJ_SGNH-like"/>
</dbReference>
<dbReference type="AlphaFoldDB" id="A0A3B1C3V1"/>
<evidence type="ECO:0000256" key="2">
    <source>
        <dbReference type="ARBA" id="ARBA00022679"/>
    </source>
</evidence>
<evidence type="ECO:0000256" key="4">
    <source>
        <dbReference type="ARBA" id="ARBA00022764"/>
    </source>
</evidence>
<sequence length="364" mass="41283">MLSKLKNWFANAGLALISVVICLAIVEILVRVYVPTWYPRYSFIADPDLGYINTPNHSFRLKSGEFDISSTTNRHGFRDDSFERDGREVIMALGDSFTWGFGVEYDQIFLTQLEKETGMRIIKTGVCGYGTVHAARLFKREWKTFEPDIVLLSFFIGNDFYENTGTHNLTVIDGWFREIPKGDSSLAYTTVTWLRGKLRLVELVIGKIKSSITLYDMVSRFGFAKGELIGEIDLFKTEESPPVTKAYKRTFEIIAELGREVKNSGAKLIVVIIPTKNQIDQELFAAEIKRAGKDISGYDLKAPNRRLMAMLDELSIAYIDLTPGFRDRRMKSPASKLYFAIDRHWNSEGHDLAASLLAKTIKGI</sequence>
<dbReference type="InterPro" id="IPR036514">
    <property type="entry name" value="SGNH_hydro_sf"/>
</dbReference>
<dbReference type="SUPFAM" id="SSF52266">
    <property type="entry name" value="SGNH hydrolase"/>
    <property type="match status" value="1"/>
</dbReference>
<feature type="transmembrane region" description="Helical" evidence="5">
    <location>
        <begin position="12"/>
        <end position="34"/>
    </location>
</feature>
<gene>
    <name evidence="7" type="ORF">MNBD_NITROSPINAE04-72</name>
</gene>
<evidence type="ECO:0000256" key="5">
    <source>
        <dbReference type="SAM" id="Phobius"/>
    </source>
</evidence>
<evidence type="ECO:0000313" key="7">
    <source>
        <dbReference type="EMBL" id="VAX22772.1"/>
    </source>
</evidence>
<reference evidence="7" key="1">
    <citation type="submission" date="2018-06" db="EMBL/GenBank/DDBJ databases">
        <authorList>
            <person name="Zhirakovskaya E."/>
        </authorList>
    </citation>
    <scope>NUCLEOTIDE SEQUENCE</scope>
</reference>
<dbReference type="GO" id="GO:0016740">
    <property type="term" value="F:transferase activity"/>
    <property type="evidence" value="ECO:0007669"/>
    <property type="project" value="UniProtKB-KW"/>
</dbReference>
<keyword evidence="5" id="KW-0472">Membrane</keyword>
<dbReference type="EMBL" id="UOGA01000230">
    <property type="protein sequence ID" value="VAX22772.1"/>
    <property type="molecule type" value="Genomic_DNA"/>
</dbReference>
<name>A0A3B1C3V1_9ZZZZ</name>
<comment type="subcellular location">
    <subcellularLocation>
        <location evidence="1">Periplasm</location>
    </subcellularLocation>
</comment>
<accession>A0A3B1C3V1</accession>
<proteinExistence type="predicted"/>
<protein>
    <recommendedName>
        <fullName evidence="6">AlgX/AlgJ SGNH hydrolase-like domain-containing protein</fullName>
    </recommendedName>
</protein>
<keyword evidence="2" id="KW-0808">Transferase</keyword>